<dbReference type="AlphaFoldDB" id="A0A8T3BLN4"/>
<dbReference type="EMBL" id="JAGYWB010000008">
    <property type="protein sequence ID" value="KAI0514078.1"/>
    <property type="molecule type" value="Genomic_DNA"/>
</dbReference>
<reference evidence="2" key="1">
    <citation type="journal article" date="2022" name="Front. Genet.">
        <title>Chromosome-Scale Assembly of the Dendrobium nobile Genome Provides Insights Into the Molecular Mechanism of the Biosynthesis of the Medicinal Active Ingredient of Dendrobium.</title>
        <authorList>
            <person name="Xu Q."/>
            <person name="Niu S.-C."/>
            <person name="Li K.-L."/>
            <person name="Zheng P.-J."/>
            <person name="Zhang X.-J."/>
            <person name="Jia Y."/>
            <person name="Liu Y."/>
            <person name="Niu Y.-X."/>
            <person name="Yu L.-H."/>
            <person name="Chen D.-F."/>
            <person name="Zhang G.-Q."/>
        </authorList>
    </citation>
    <scope>NUCLEOTIDE SEQUENCE</scope>
    <source>
        <tissue evidence="2">Leaf</tissue>
    </source>
</reference>
<dbReference type="Proteomes" id="UP000829196">
    <property type="component" value="Unassembled WGS sequence"/>
</dbReference>
<proteinExistence type="predicted"/>
<keyword evidence="1" id="KW-0812">Transmembrane</keyword>
<protein>
    <submittedName>
        <fullName evidence="2">Uncharacterized protein</fullName>
    </submittedName>
</protein>
<keyword evidence="1" id="KW-1133">Transmembrane helix</keyword>
<evidence type="ECO:0000313" key="3">
    <source>
        <dbReference type="Proteomes" id="UP000829196"/>
    </source>
</evidence>
<name>A0A8T3BLN4_DENNO</name>
<keyword evidence="3" id="KW-1185">Reference proteome</keyword>
<gene>
    <name evidence="2" type="ORF">KFK09_010112</name>
</gene>
<accession>A0A8T3BLN4</accession>
<evidence type="ECO:0000313" key="2">
    <source>
        <dbReference type="EMBL" id="KAI0514078.1"/>
    </source>
</evidence>
<feature type="transmembrane region" description="Helical" evidence="1">
    <location>
        <begin position="116"/>
        <end position="135"/>
    </location>
</feature>
<sequence>MAFQYKLFFGSPGNLGGRNFTYMMTKRSCKIMLNVTSSEEMLNSYSGMFIFASSTVLQHLHAVFEEVFKESAPLHLRKSEFTLLCSEFILLFKEEVRESALTHLRKPDFAVLRNELIPILLANFLIKVFFLLLWCSHCYKP</sequence>
<organism evidence="2 3">
    <name type="scientific">Dendrobium nobile</name>
    <name type="common">Orchid</name>
    <dbReference type="NCBI Taxonomy" id="94219"/>
    <lineage>
        <taxon>Eukaryota</taxon>
        <taxon>Viridiplantae</taxon>
        <taxon>Streptophyta</taxon>
        <taxon>Embryophyta</taxon>
        <taxon>Tracheophyta</taxon>
        <taxon>Spermatophyta</taxon>
        <taxon>Magnoliopsida</taxon>
        <taxon>Liliopsida</taxon>
        <taxon>Asparagales</taxon>
        <taxon>Orchidaceae</taxon>
        <taxon>Epidendroideae</taxon>
        <taxon>Malaxideae</taxon>
        <taxon>Dendrobiinae</taxon>
        <taxon>Dendrobium</taxon>
    </lineage>
</organism>
<evidence type="ECO:0000256" key="1">
    <source>
        <dbReference type="SAM" id="Phobius"/>
    </source>
</evidence>
<keyword evidence="1" id="KW-0472">Membrane</keyword>
<comment type="caution">
    <text evidence="2">The sequence shown here is derived from an EMBL/GenBank/DDBJ whole genome shotgun (WGS) entry which is preliminary data.</text>
</comment>